<dbReference type="SUPFAM" id="SSF52172">
    <property type="entry name" value="CheY-like"/>
    <property type="match status" value="1"/>
</dbReference>
<dbReference type="OrthoDB" id="7052318at2"/>
<evidence type="ECO:0000259" key="5">
    <source>
        <dbReference type="PROSITE" id="PS50887"/>
    </source>
</evidence>
<evidence type="ECO:0000259" key="2">
    <source>
        <dbReference type="PROSITE" id="PS50110"/>
    </source>
</evidence>
<dbReference type="PROSITE" id="PS50887">
    <property type="entry name" value="GGDEF"/>
    <property type="match status" value="1"/>
</dbReference>
<dbReference type="SUPFAM" id="SSF55073">
    <property type="entry name" value="Nucleotide cyclase"/>
    <property type="match status" value="1"/>
</dbReference>
<feature type="domain" description="Response regulatory" evidence="2">
    <location>
        <begin position="9"/>
        <end position="125"/>
    </location>
</feature>
<dbReference type="InterPro" id="IPR029787">
    <property type="entry name" value="Nucleotide_cyclase"/>
</dbReference>
<dbReference type="GO" id="GO:0000160">
    <property type="term" value="P:phosphorelay signal transduction system"/>
    <property type="evidence" value="ECO:0007669"/>
    <property type="project" value="InterPro"/>
</dbReference>
<dbReference type="PANTHER" id="PTHR33121">
    <property type="entry name" value="CYCLIC DI-GMP PHOSPHODIESTERASE PDEF"/>
    <property type="match status" value="1"/>
</dbReference>
<dbReference type="Proteomes" id="UP000235116">
    <property type="component" value="Chromosome"/>
</dbReference>
<dbReference type="Pfam" id="PF00563">
    <property type="entry name" value="EAL"/>
    <property type="match status" value="1"/>
</dbReference>
<dbReference type="Pfam" id="PF00989">
    <property type="entry name" value="PAS"/>
    <property type="match status" value="1"/>
</dbReference>
<name>A0A2K9LNA4_9GAMM</name>
<dbReference type="InterPro" id="IPR013767">
    <property type="entry name" value="PAS_fold"/>
</dbReference>
<dbReference type="SUPFAM" id="SSF141868">
    <property type="entry name" value="EAL domain-like"/>
    <property type="match status" value="1"/>
</dbReference>
<dbReference type="PROSITE" id="PS50883">
    <property type="entry name" value="EAL"/>
    <property type="match status" value="1"/>
</dbReference>
<dbReference type="InterPro" id="IPR001633">
    <property type="entry name" value="EAL_dom"/>
</dbReference>
<feature type="domain" description="EAL" evidence="4">
    <location>
        <begin position="442"/>
        <end position="692"/>
    </location>
</feature>
<dbReference type="InterPro" id="IPR000014">
    <property type="entry name" value="PAS"/>
</dbReference>
<dbReference type="KEGG" id="kak:Kalk_14845"/>
<keyword evidence="7" id="KW-1185">Reference proteome</keyword>
<dbReference type="GO" id="GO:0006355">
    <property type="term" value="P:regulation of DNA-templated transcription"/>
    <property type="evidence" value="ECO:0007669"/>
    <property type="project" value="InterPro"/>
</dbReference>
<dbReference type="SUPFAM" id="SSF55785">
    <property type="entry name" value="PYP-like sensor domain (PAS domain)"/>
    <property type="match status" value="1"/>
</dbReference>
<evidence type="ECO:0000256" key="1">
    <source>
        <dbReference type="PROSITE-ProRule" id="PRU00169"/>
    </source>
</evidence>
<dbReference type="PROSITE" id="PS50112">
    <property type="entry name" value="PAS"/>
    <property type="match status" value="1"/>
</dbReference>
<dbReference type="PROSITE" id="PS50110">
    <property type="entry name" value="RESPONSE_REGULATORY"/>
    <property type="match status" value="1"/>
</dbReference>
<dbReference type="CDD" id="cd01949">
    <property type="entry name" value="GGDEF"/>
    <property type="match status" value="1"/>
</dbReference>
<dbReference type="GO" id="GO:0071111">
    <property type="term" value="F:cyclic-guanylate-specific phosphodiesterase activity"/>
    <property type="evidence" value="ECO:0007669"/>
    <property type="project" value="InterPro"/>
</dbReference>
<evidence type="ECO:0000313" key="7">
    <source>
        <dbReference type="Proteomes" id="UP000235116"/>
    </source>
</evidence>
<dbReference type="PANTHER" id="PTHR33121:SF23">
    <property type="entry name" value="CYCLIC DI-GMP PHOSPHODIESTERASE PDEB"/>
    <property type="match status" value="1"/>
</dbReference>
<dbReference type="SMART" id="SM00091">
    <property type="entry name" value="PAS"/>
    <property type="match status" value="1"/>
</dbReference>
<evidence type="ECO:0000259" key="3">
    <source>
        <dbReference type="PROSITE" id="PS50112"/>
    </source>
</evidence>
<dbReference type="NCBIfam" id="TIGR00229">
    <property type="entry name" value="sensory_box"/>
    <property type="match status" value="1"/>
</dbReference>
<dbReference type="Gene3D" id="3.30.70.270">
    <property type="match status" value="1"/>
</dbReference>
<feature type="domain" description="GGDEF" evidence="5">
    <location>
        <begin position="299"/>
        <end position="434"/>
    </location>
</feature>
<dbReference type="AlphaFoldDB" id="A0A2K9LNA4"/>
<dbReference type="CDD" id="cd00130">
    <property type="entry name" value="PAS"/>
    <property type="match status" value="1"/>
</dbReference>
<comment type="caution">
    <text evidence="1">Lacks conserved residue(s) required for the propagation of feature annotation.</text>
</comment>
<dbReference type="InterPro" id="IPR001789">
    <property type="entry name" value="Sig_transdc_resp-reg_receiver"/>
</dbReference>
<feature type="domain" description="PAS" evidence="3">
    <location>
        <begin position="163"/>
        <end position="213"/>
    </location>
</feature>
<dbReference type="InterPro" id="IPR035919">
    <property type="entry name" value="EAL_sf"/>
</dbReference>
<dbReference type="SMART" id="SM00267">
    <property type="entry name" value="GGDEF"/>
    <property type="match status" value="1"/>
</dbReference>
<protein>
    <submittedName>
        <fullName evidence="6">Ferrous iron transporter C</fullName>
    </submittedName>
</protein>
<dbReference type="SMART" id="SM00052">
    <property type="entry name" value="EAL"/>
    <property type="match status" value="1"/>
</dbReference>
<dbReference type="InterPro" id="IPR035965">
    <property type="entry name" value="PAS-like_dom_sf"/>
</dbReference>
<organism evidence="6 7">
    <name type="scientific">Ketobacter alkanivorans</name>
    <dbReference type="NCBI Taxonomy" id="1917421"/>
    <lineage>
        <taxon>Bacteria</taxon>
        <taxon>Pseudomonadati</taxon>
        <taxon>Pseudomonadota</taxon>
        <taxon>Gammaproteobacteria</taxon>
        <taxon>Pseudomonadales</taxon>
        <taxon>Ketobacteraceae</taxon>
        <taxon>Ketobacter</taxon>
    </lineage>
</organism>
<dbReference type="Gene3D" id="3.40.50.2300">
    <property type="match status" value="1"/>
</dbReference>
<dbReference type="Gene3D" id="3.20.20.450">
    <property type="entry name" value="EAL domain"/>
    <property type="match status" value="1"/>
</dbReference>
<dbReference type="InterPro" id="IPR011006">
    <property type="entry name" value="CheY-like_superfamily"/>
</dbReference>
<gene>
    <name evidence="6" type="ORF">Kalk_14845</name>
</gene>
<reference evidence="7" key="1">
    <citation type="submission" date="2017-08" db="EMBL/GenBank/DDBJ databases">
        <title>Direct submision.</title>
        <authorList>
            <person name="Kim S.-J."/>
            <person name="Rhee S.-K."/>
        </authorList>
    </citation>
    <scope>NUCLEOTIDE SEQUENCE [LARGE SCALE GENOMIC DNA]</scope>
    <source>
        <strain evidence="7">GI5</strain>
    </source>
</reference>
<dbReference type="EMBL" id="CP022684">
    <property type="protein sequence ID" value="AUM13621.1"/>
    <property type="molecule type" value="Genomic_DNA"/>
</dbReference>
<dbReference type="Gene3D" id="3.30.450.20">
    <property type="entry name" value="PAS domain"/>
    <property type="match status" value="1"/>
</dbReference>
<dbReference type="RefSeq" id="WP_101894996.1">
    <property type="nucleotide sequence ID" value="NZ_CP022684.1"/>
</dbReference>
<dbReference type="CDD" id="cd01948">
    <property type="entry name" value="EAL"/>
    <property type="match status" value="1"/>
</dbReference>
<evidence type="ECO:0000313" key="6">
    <source>
        <dbReference type="EMBL" id="AUM13621.1"/>
    </source>
</evidence>
<dbReference type="NCBIfam" id="TIGR00254">
    <property type="entry name" value="GGDEF"/>
    <property type="match status" value="1"/>
</dbReference>
<dbReference type="InterPro" id="IPR050706">
    <property type="entry name" value="Cyclic-di-GMP_PDE-like"/>
</dbReference>
<dbReference type="InterPro" id="IPR043128">
    <property type="entry name" value="Rev_trsase/Diguanyl_cyclase"/>
</dbReference>
<accession>A0A2K9LNA4</accession>
<sequence>MTKKAETIKLLILHESPDDAEQLMNLIRNSGRATRGQMIESSDSLAQALGAGSWDLMLLRPEANDMFAMECLKEVKKQSKDIPSILLVDEYDPEEVVEGLREGYEDVVLKDDLERLILVIQRELRNLGDRRARRSAELHLKDAEKRCAVLLDSSRDAITYVTDGMHTYANEAYLELFGYDDAEDLEGMPIMDMVASKDHEEFKQFLRAYSAGESDSNEFLCHGLCTDGTEIQARMIFSNATYDSEPCTQIMIRTNQADAELQERLKEISSQDLLTGLYNRSHFTQELDNTLQWAVTHSKTAVLAYIQLDNFASVQSDIGLAGADMVLSDVATLIRELMPEGTILARFGDEIFSALIKDKSLDDGRALGEKVRAAVEDHLSEVQERTVQVTASIGITLISENTDDAEEIVTRAHQASEQVREENPLGNGVSVFDPASVQKIDPSDTGAIVQDAIDKGLFKLLFQPVIDLRGGSGELYEAFLRMVDEDGNQVSPNDFLGAASQQELSEKIDRWVILQSIKLLSDHRANGHNTKLIINITGESLKDQTLLPWLSVALKASRMPSDAIVFQFSESDATTYLKQAKDFTRGLKELHCKVSISRFGCALNPFNTLKHLEVDYLKVDGSFMKDIASDESREALKEMVAAAHAQGKLTIAPFVESAAILSTLWQIGVNYIQGYYLQAPAEQMNYDFSSDE</sequence>
<proteinExistence type="predicted"/>
<dbReference type="InterPro" id="IPR000160">
    <property type="entry name" value="GGDEF_dom"/>
</dbReference>
<dbReference type="Pfam" id="PF00990">
    <property type="entry name" value="GGDEF"/>
    <property type="match status" value="1"/>
</dbReference>
<evidence type="ECO:0000259" key="4">
    <source>
        <dbReference type="PROSITE" id="PS50883"/>
    </source>
</evidence>